<feature type="chain" id="PRO_5032689483" description="DUF4440 domain-containing protein" evidence="1">
    <location>
        <begin position="30"/>
        <end position="159"/>
    </location>
</feature>
<protein>
    <recommendedName>
        <fullName evidence="4">DUF4440 domain-containing protein</fullName>
    </recommendedName>
</protein>
<organism evidence="2 3">
    <name type="scientific">Paludibaculum fermentans</name>
    <dbReference type="NCBI Taxonomy" id="1473598"/>
    <lineage>
        <taxon>Bacteria</taxon>
        <taxon>Pseudomonadati</taxon>
        <taxon>Acidobacteriota</taxon>
        <taxon>Terriglobia</taxon>
        <taxon>Bryobacterales</taxon>
        <taxon>Bryobacteraceae</taxon>
        <taxon>Paludibaculum</taxon>
    </lineage>
</organism>
<sequence length="159" mass="17515">MLFSLIMKPSICGLMLAVFLSACSTAPQAPGKPAGQTAAAPASWESFQAEFRKAVNARDPVRLRPLMSGKFEYTFGDGTPTPDNAFQFWGRSEIKGWDALQEIAAKDIVDYTPPPQWGLKGKVKLAPPEAAKDGYRQWRAAFEQQPDGSWRFVSFLNGD</sequence>
<keyword evidence="1" id="KW-0732">Signal</keyword>
<evidence type="ECO:0008006" key="4">
    <source>
        <dbReference type="Google" id="ProtNLM"/>
    </source>
</evidence>
<name>A0A7S7NUJ6_PALFE</name>
<proteinExistence type="predicted"/>
<evidence type="ECO:0000313" key="3">
    <source>
        <dbReference type="Proteomes" id="UP000593892"/>
    </source>
</evidence>
<dbReference type="AlphaFoldDB" id="A0A7S7NUJ6"/>
<accession>A0A7S7NUJ6</accession>
<dbReference type="Proteomes" id="UP000593892">
    <property type="component" value="Chromosome"/>
</dbReference>
<dbReference type="RefSeq" id="WP_194451661.1">
    <property type="nucleotide sequence ID" value="NZ_CP063849.1"/>
</dbReference>
<evidence type="ECO:0000313" key="2">
    <source>
        <dbReference type="EMBL" id="QOY89998.1"/>
    </source>
</evidence>
<gene>
    <name evidence="2" type="ORF">IRI77_08590</name>
</gene>
<dbReference type="KEGG" id="pfer:IRI77_08590"/>
<evidence type="ECO:0000256" key="1">
    <source>
        <dbReference type="SAM" id="SignalP"/>
    </source>
</evidence>
<feature type="signal peptide" evidence="1">
    <location>
        <begin position="1"/>
        <end position="29"/>
    </location>
</feature>
<dbReference type="EMBL" id="CP063849">
    <property type="protein sequence ID" value="QOY89998.1"/>
    <property type="molecule type" value="Genomic_DNA"/>
</dbReference>
<reference evidence="2 3" key="1">
    <citation type="submission" date="2020-10" db="EMBL/GenBank/DDBJ databases">
        <title>Complete genome sequence of Paludibaculum fermentans P105T, a facultatively anaerobic acidobacterium capable of dissimilatory Fe(III) reduction.</title>
        <authorList>
            <person name="Dedysh S.N."/>
            <person name="Beletsky A.V."/>
            <person name="Kulichevskaya I.S."/>
            <person name="Mardanov A.V."/>
            <person name="Ravin N.V."/>
        </authorList>
    </citation>
    <scope>NUCLEOTIDE SEQUENCE [LARGE SCALE GENOMIC DNA]</scope>
    <source>
        <strain evidence="2 3">P105</strain>
    </source>
</reference>
<keyword evidence="3" id="KW-1185">Reference proteome</keyword>